<proteinExistence type="predicted"/>
<feature type="region of interest" description="Disordered" evidence="1">
    <location>
        <begin position="92"/>
        <end position="113"/>
    </location>
</feature>
<organism evidence="2 3">
    <name type="scientific">Datura stramonium</name>
    <name type="common">Jimsonweed</name>
    <name type="synonym">Common thornapple</name>
    <dbReference type="NCBI Taxonomy" id="4076"/>
    <lineage>
        <taxon>Eukaryota</taxon>
        <taxon>Viridiplantae</taxon>
        <taxon>Streptophyta</taxon>
        <taxon>Embryophyta</taxon>
        <taxon>Tracheophyta</taxon>
        <taxon>Spermatophyta</taxon>
        <taxon>Magnoliopsida</taxon>
        <taxon>eudicotyledons</taxon>
        <taxon>Gunneridae</taxon>
        <taxon>Pentapetalae</taxon>
        <taxon>asterids</taxon>
        <taxon>lamiids</taxon>
        <taxon>Solanales</taxon>
        <taxon>Solanaceae</taxon>
        <taxon>Solanoideae</taxon>
        <taxon>Datureae</taxon>
        <taxon>Datura</taxon>
    </lineage>
</organism>
<feature type="compositionally biased region" description="Basic residues" evidence="1">
    <location>
        <begin position="1"/>
        <end position="10"/>
    </location>
</feature>
<gene>
    <name evidence="2" type="ORF">HAX54_046999</name>
</gene>
<feature type="region of interest" description="Disordered" evidence="1">
    <location>
        <begin position="1"/>
        <end position="45"/>
    </location>
</feature>
<feature type="compositionally biased region" description="Gly residues" evidence="1">
    <location>
        <begin position="26"/>
        <end position="36"/>
    </location>
</feature>
<accession>A0ABS8RQ94</accession>
<sequence>MKSSRPKLSHVSRPNSVNRGLVNQNGLGGFIEGGGRSSTKTSPRQAKIEKILAGLREAWDDCAEKRRELEYLEKGGHPLFYRHENSASLSVCSTSQECKKKKQKDADANDDET</sequence>
<dbReference type="PANTHER" id="PTHR46774">
    <property type="entry name" value="CHROMATIN MODIFICATION-RELATED PROTEIN EAF1 A-RELATED"/>
    <property type="match status" value="1"/>
</dbReference>
<name>A0ABS8RQ94_DATST</name>
<dbReference type="Proteomes" id="UP000823775">
    <property type="component" value="Unassembled WGS sequence"/>
</dbReference>
<dbReference type="InterPro" id="IPR044798">
    <property type="entry name" value="EAF1A/B"/>
</dbReference>
<reference evidence="2 3" key="1">
    <citation type="journal article" date="2021" name="BMC Genomics">
        <title>Datura genome reveals duplications of psychoactive alkaloid biosynthetic genes and high mutation rate following tissue culture.</title>
        <authorList>
            <person name="Rajewski A."/>
            <person name="Carter-House D."/>
            <person name="Stajich J."/>
            <person name="Litt A."/>
        </authorList>
    </citation>
    <scope>NUCLEOTIDE SEQUENCE [LARGE SCALE GENOMIC DNA]</scope>
    <source>
        <strain evidence="2">AR-01</strain>
    </source>
</reference>
<keyword evidence="3" id="KW-1185">Reference proteome</keyword>
<protein>
    <submittedName>
        <fullName evidence="2">Uncharacterized protein</fullName>
    </submittedName>
</protein>
<evidence type="ECO:0000256" key="1">
    <source>
        <dbReference type="SAM" id="MobiDB-lite"/>
    </source>
</evidence>
<comment type="caution">
    <text evidence="2">The sequence shown here is derived from an EMBL/GenBank/DDBJ whole genome shotgun (WGS) entry which is preliminary data.</text>
</comment>
<dbReference type="PANTHER" id="PTHR46774:SF3">
    <property type="entry name" value="CHROMATIN MODIFICATION-RELATED PROTEIN EAF1 A-RELATED"/>
    <property type="match status" value="1"/>
</dbReference>
<dbReference type="EMBL" id="JACEIK010000075">
    <property type="protein sequence ID" value="MCD7448905.1"/>
    <property type="molecule type" value="Genomic_DNA"/>
</dbReference>
<evidence type="ECO:0000313" key="3">
    <source>
        <dbReference type="Proteomes" id="UP000823775"/>
    </source>
</evidence>
<feature type="compositionally biased region" description="Polar residues" evidence="1">
    <location>
        <begin position="12"/>
        <end position="25"/>
    </location>
</feature>
<evidence type="ECO:0000313" key="2">
    <source>
        <dbReference type="EMBL" id="MCD7448905.1"/>
    </source>
</evidence>